<evidence type="ECO:0000256" key="7">
    <source>
        <dbReference type="ARBA" id="ARBA00023136"/>
    </source>
</evidence>
<name>A0A1I3X8V9_9HYPH</name>
<evidence type="ECO:0000256" key="1">
    <source>
        <dbReference type="ARBA" id="ARBA00004429"/>
    </source>
</evidence>
<reference evidence="10 11" key="1">
    <citation type="submission" date="2016-10" db="EMBL/GenBank/DDBJ databases">
        <authorList>
            <person name="Varghese N."/>
            <person name="Submissions S."/>
        </authorList>
    </citation>
    <scope>NUCLEOTIDE SEQUENCE [LARGE SCALE GENOMIC DNA]</scope>
    <source>
        <strain evidence="10 11">DSM 16392</strain>
    </source>
</reference>
<feature type="transmembrane region" description="Helical" evidence="9">
    <location>
        <begin position="90"/>
        <end position="110"/>
    </location>
</feature>
<feature type="transmembrane region" description="Helical" evidence="9">
    <location>
        <begin position="196"/>
        <end position="217"/>
    </location>
</feature>
<dbReference type="InterPro" id="IPR007272">
    <property type="entry name" value="Sulf_transp_TsuA/YedE"/>
</dbReference>
<feature type="transmembrane region" description="Helical" evidence="9">
    <location>
        <begin position="249"/>
        <end position="270"/>
    </location>
</feature>
<feature type="transmembrane region" description="Helical" evidence="9">
    <location>
        <begin position="290"/>
        <end position="311"/>
    </location>
</feature>
<dbReference type="EMBL" id="FOSK01000002">
    <property type="protein sequence ID" value="SFK16063.1"/>
    <property type="molecule type" value="Genomic_DNA"/>
</dbReference>
<comment type="similarity">
    <text evidence="8">Belongs to the TsuA/YedE (TC 9.B.102) family.</text>
</comment>
<dbReference type="Pfam" id="PF04143">
    <property type="entry name" value="Sulf_transp"/>
    <property type="match status" value="1"/>
</dbReference>
<evidence type="ECO:0000256" key="2">
    <source>
        <dbReference type="ARBA" id="ARBA00022448"/>
    </source>
</evidence>
<keyword evidence="4" id="KW-0997">Cell inner membrane</keyword>
<feature type="transmembrane region" description="Helical" evidence="9">
    <location>
        <begin position="323"/>
        <end position="348"/>
    </location>
</feature>
<organism evidence="10 11">
    <name type="scientific">Pseudovibrio ascidiaceicola</name>
    <dbReference type="NCBI Taxonomy" id="285279"/>
    <lineage>
        <taxon>Bacteria</taxon>
        <taxon>Pseudomonadati</taxon>
        <taxon>Pseudomonadota</taxon>
        <taxon>Alphaproteobacteria</taxon>
        <taxon>Hyphomicrobiales</taxon>
        <taxon>Stappiaceae</taxon>
        <taxon>Pseudovibrio</taxon>
    </lineage>
</organism>
<keyword evidence="11" id="KW-1185">Reference proteome</keyword>
<comment type="caution">
    <text evidence="10">The sequence shown here is derived from an EMBL/GenBank/DDBJ whole genome shotgun (WGS) entry which is preliminary data.</text>
</comment>
<keyword evidence="7 9" id="KW-0472">Membrane</keyword>
<gene>
    <name evidence="10" type="ORF">SAMN04488518_102450</name>
</gene>
<evidence type="ECO:0000256" key="3">
    <source>
        <dbReference type="ARBA" id="ARBA00022475"/>
    </source>
</evidence>
<evidence type="ECO:0000256" key="6">
    <source>
        <dbReference type="ARBA" id="ARBA00022989"/>
    </source>
</evidence>
<evidence type="ECO:0000313" key="10">
    <source>
        <dbReference type="EMBL" id="SFK16063.1"/>
    </source>
</evidence>
<keyword evidence="2" id="KW-0813">Transport</keyword>
<keyword evidence="3" id="KW-1003">Cell membrane</keyword>
<evidence type="ECO:0000256" key="9">
    <source>
        <dbReference type="SAM" id="Phobius"/>
    </source>
</evidence>
<proteinExistence type="inferred from homology"/>
<feature type="transmembrane region" description="Helical" evidence="9">
    <location>
        <begin position="47"/>
        <end position="70"/>
    </location>
</feature>
<dbReference type="PANTHER" id="PTHR30574">
    <property type="entry name" value="INNER MEMBRANE PROTEIN YEDE"/>
    <property type="match status" value="1"/>
</dbReference>
<comment type="subcellular location">
    <subcellularLocation>
        <location evidence="1">Cell inner membrane</location>
        <topology evidence="1">Multi-pass membrane protein</topology>
    </subcellularLocation>
</comment>
<keyword evidence="5 9" id="KW-0812">Transmembrane</keyword>
<dbReference type="RefSeq" id="WP_093517753.1">
    <property type="nucleotide sequence ID" value="NZ_FOSK01000002.1"/>
</dbReference>
<protein>
    <recommendedName>
        <fullName evidence="12">Sulphur transport domain-containing protein</fullName>
    </recommendedName>
</protein>
<feature type="transmembrane region" description="Helical" evidence="9">
    <location>
        <begin position="6"/>
        <end position="26"/>
    </location>
</feature>
<accession>A0A1I3X8V9</accession>
<keyword evidence="6 9" id="KW-1133">Transmembrane helix</keyword>
<evidence type="ECO:0000256" key="4">
    <source>
        <dbReference type="ARBA" id="ARBA00022519"/>
    </source>
</evidence>
<evidence type="ECO:0008006" key="12">
    <source>
        <dbReference type="Google" id="ProtNLM"/>
    </source>
</evidence>
<dbReference type="PANTHER" id="PTHR30574:SF1">
    <property type="entry name" value="SULPHUR TRANSPORT DOMAIN-CONTAINING PROTEIN"/>
    <property type="match status" value="1"/>
</dbReference>
<evidence type="ECO:0000313" key="11">
    <source>
        <dbReference type="Proteomes" id="UP000199598"/>
    </source>
</evidence>
<dbReference type="Proteomes" id="UP000199598">
    <property type="component" value="Unassembled WGS sequence"/>
</dbReference>
<feature type="transmembrane region" description="Helical" evidence="9">
    <location>
        <begin position="166"/>
        <end position="184"/>
    </location>
</feature>
<evidence type="ECO:0000256" key="5">
    <source>
        <dbReference type="ARBA" id="ARBA00022692"/>
    </source>
</evidence>
<feature type="transmembrane region" description="Helical" evidence="9">
    <location>
        <begin position="117"/>
        <end position="139"/>
    </location>
</feature>
<evidence type="ECO:0000256" key="8">
    <source>
        <dbReference type="ARBA" id="ARBA00035655"/>
    </source>
</evidence>
<sequence length="352" mass="36637">MSEDILAALAGLAGGVLLGLAARLGRFCTLGAIEDALYGKEWLRMRMWAFAIAISIASTFLLAHLGLIALDQTIYLTQSWNPLACIVGGLMFGYGMAMAGSCGFGALARLGGGDMRYFVLSLVIAISAAMAVGGPTAYLRVFLFPTEVSEASSTGIAHALAQRLELSELTIALIIAGAIGLFAVSNKEFRQSPKAIIASLAVAVAILLGWVATSYLFEESFEEVAVASHSFTVPVGDTLMYLMTASGGGLSFAVGSVIGVLSGAFLGSLIKGHFRWEACDDPRELRRQILGGFLMGTGGVIALGCTIGQGISAFSTLAISAPVVMLSIIAGAAIGLRQLVVGFQFAFWKQSS</sequence>